<dbReference type="AlphaFoldDB" id="A0A5J4X7F4"/>
<accession>A0A5J4X7F4</accession>
<name>A0A5J4X7F4_9EUKA</name>
<proteinExistence type="predicted"/>
<gene>
    <name evidence="1" type="ORF">EZS28_001812</name>
</gene>
<organism evidence="1 2">
    <name type="scientific">Streblomastix strix</name>
    <dbReference type="NCBI Taxonomy" id="222440"/>
    <lineage>
        <taxon>Eukaryota</taxon>
        <taxon>Metamonada</taxon>
        <taxon>Preaxostyla</taxon>
        <taxon>Oxymonadida</taxon>
        <taxon>Streblomastigidae</taxon>
        <taxon>Streblomastix</taxon>
    </lineage>
</organism>
<protein>
    <submittedName>
        <fullName evidence="1">Uncharacterized protein</fullName>
    </submittedName>
</protein>
<dbReference type="EMBL" id="SNRW01000204">
    <property type="protein sequence ID" value="KAA6402666.1"/>
    <property type="molecule type" value="Genomic_DNA"/>
</dbReference>
<comment type="caution">
    <text evidence="1">The sequence shown here is derived from an EMBL/GenBank/DDBJ whole genome shotgun (WGS) entry which is preliminary data.</text>
</comment>
<dbReference type="Gene3D" id="1.10.10.60">
    <property type="entry name" value="Homeodomain-like"/>
    <property type="match status" value="1"/>
</dbReference>
<sequence length="141" mass="16297">MIYQQSSDKIKINQAVQDNARKGEFRKFRYARPKAAITDPILQQAGGRLFAHLNEEDNHGSSHDYGNAFSEGYIQRWKKRYNQLQLKLCEESASADMNCANSQAEIQQPLIIKKYEIANIYSRDEFGLQKLQSIPCLQRLN</sequence>
<dbReference type="Proteomes" id="UP000324800">
    <property type="component" value="Unassembled WGS sequence"/>
</dbReference>
<reference evidence="1 2" key="1">
    <citation type="submission" date="2019-03" db="EMBL/GenBank/DDBJ databases">
        <title>Single cell metagenomics reveals metabolic interactions within the superorganism composed of flagellate Streblomastix strix and complex community of Bacteroidetes bacteria on its surface.</title>
        <authorList>
            <person name="Treitli S.C."/>
            <person name="Kolisko M."/>
            <person name="Husnik F."/>
            <person name="Keeling P."/>
            <person name="Hampl V."/>
        </authorList>
    </citation>
    <scope>NUCLEOTIDE SEQUENCE [LARGE SCALE GENOMIC DNA]</scope>
    <source>
        <strain evidence="1">ST1C</strain>
    </source>
</reference>
<evidence type="ECO:0000313" key="2">
    <source>
        <dbReference type="Proteomes" id="UP000324800"/>
    </source>
</evidence>
<evidence type="ECO:0000313" key="1">
    <source>
        <dbReference type="EMBL" id="KAA6402666.1"/>
    </source>
</evidence>